<feature type="domain" description="PABS" evidence="6">
    <location>
        <begin position="202"/>
        <end position="438"/>
    </location>
</feature>
<dbReference type="EMBL" id="VBAJ01000160">
    <property type="protein sequence ID" value="TMJ07655.1"/>
    <property type="molecule type" value="Genomic_DNA"/>
</dbReference>
<evidence type="ECO:0000313" key="7">
    <source>
        <dbReference type="EMBL" id="TMJ07655.1"/>
    </source>
</evidence>
<reference evidence="7 8" key="1">
    <citation type="journal article" date="2019" name="Nat. Microbiol.">
        <title>Mediterranean grassland soil C-N compound turnover is dependent on rainfall and depth, and is mediated by genomically divergent microorganisms.</title>
        <authorList>
            <person name="Diamond S."/>
            <person name="Andeer P.F."/>
            <person name="Li Z."/>
            <person name="Crits-Christoph A."/>
            <person name="Burstein D."/>
            <person name="Anantharaman K."/>
            <person name="Lane K.R."/>
            <person name="Thomas B.C."/>
            <person name="Pan C."/>
            <person name="Northen T.R."/>
            <person name="Banfield J.F."/>
        </authorList>
    </citation>
    <scope>NUCLEOTIDE SEQUENCE [LARGE SCALE GENOMIC DNA]</scope>
    <source>
        <strain evidence="7">NP_2</strain>
    </source>
</reference>
<sequence>MLEVTVFVSGAVLLALEIIASRIIAPVFGNSIYVWGSLIGVFLAALAAGYVAGGRAADRWPSPMVFAGLFVLAGGLVFLIPLAAPGVLSSLSAVQVGARAGPLAASAALFFLPAAVMGMVSPFAIRLRTRTVATIGNVAGALYAFSTLGSIAGTLLASFILLTLWPVPTIVHALGVALLVSAVLWGLTRRQLLPAGAAATVTVLLVGIAGLRAPPGAGEGLQYERDTVYHRITVSDEGGVRFLKLDNYWQSALDLSNPRRTVFAYTDYMHLPVILRPDARRVLMIGLGGATVPARYYQDYPQMHLDVAELDPRVVEVARRYFHAPQGDRLRVTTEDGRLFMTRSADRYDIILLDAYLIDSIPFHLATREFFAAARAHLAPGGVLGSNVIGALAGPRSGLFRAIYKTVASVFPTVYVFPVDWDRFGSPVALRNIILVATDQPPQPRDAVLRAAARARTNPGVTLPQVEESARDLYPDPIGTRDVPVLTDDFAPVETLLQWR</sequence>
<feature type="transmembrane region" description="Helical" evidence="5">
    <location>
        <begin position="32"/>
        <end position="52"/>
    </location>
</feature>
<proteinExistence type="inferred from homology"/>
<comment type="caution">
    <text evidence="7">The sequence shown here is derived from an EMBL/GenBank/DDBJ whole genome shotgun (WGS) entry which is preliminary data.</text>
</comment>
<accession>A0A537LI25</accession>
<dbReference type="Gene3D" id="3.40.50.150">
    <property type="entry name" value="Vaccinia Virus protein VP39"/>
    <property type="match status" value="1"/>
</dbReference>
<evidence type="ECO:0000256" key="4">
    <source>
        <dbReference type="PROSITE-ProRule" id="PRU00354"/>
    </source>
</evidence>
<gene>
    <name evidence="7" type="ORF">E6G99_06120</name>
</gene>
<feature type="transmembrane region" description="Helical" evidence="5">
    <location>
        <begin position="170"/>
        <end position="187"/>
    </location>
</feature>
<feature type="transmembrane region" description="Helical" evidence="5">
    <location>
        <begin position="104"/>
        <end position="125"/>
    </location>
</feature>
<evidence type="ECO:0000256" key="1">
    <source>
        <dbReference type="ARBA" id="ARBA00007867"/>
    </source>
</evidence>
<feature type="transmembrane region" description="Helical" evidence="5">
    <location>
        <begin position="64"/>
        <end position="84"/>
    </location>
</feature>
<evidence type="ECO:0000256" key="3">
    <source>
        <dbReference type="ARBA" id="ARBA00023115"/>
    </source>
</evidence>
<evidence type="ECO:0000256" key="2">
    <source>
        <dbReference type="ARBA" id="ARBA00022679"/>
    </source>
</evidence>
<dbReference type="AlphaFoldDB" id="A0A537LI25"/>
<evidence type="ECO:0000256" key="5">
    <source>
        <dbReference type="SAM" id="Phobius"/>
    </source>
</evidence>
<keyword evidence="2 4" id="KW-0808">Transferase</keyword>
<evidence type="ECO:0000313" key="8">
    <source>
        <dbReference type="Proteomes" id="UP000318661"/>
    </source>
</evidence>
<dbReference type="Proteomes" id="UP000318661">
    <property type="component" value="Unassembled WGS sequence"/>
</dbReference>
<dbReference type="InterPro" id="IPR029063">
    <property type="entry name" value="SAM-dependent_MTases_sf"/>
</dbReference>
<keyword evidence="5" id="KW-0812">Transmembrane</keyword>
<dbReference type="GO" id="GO:0010487">
    <property type="term" value="F:thermospermine synthase activity"/>
    <property type="evidence" value="ECO:0007669"/>
    <property type="project" value="TreeGrafter"/>
</dbReference>
<dbReference type="Pfam" id="PF01564">
    <property type="entry name" value="Spermine_synth"/>
    <property type="match status" value="1"/>
</dbReference>
<protein>
    <submittedName>
        <fullName evidence="7">Spermine synthase</fullName>
    </submittedName>
</protein>
<dbReference type="PROSITE" id="PS51006">
    <property type="entry name" value="PABS_2"/>
    <property type="match status" value="1"/>
</dbReference>
<keyword evidence="5" id="KW-0472">Membrane</keyword>
<dbReference type="PANTHER" id="PTHR43317:SF1">
    <property type="entry name" value="THERMOSPERMINE SYNTHASE ACAULIS5"/>
    <property type="match status" value="1"/>
</dbReference>
<feature type="transmembrane region" description="Helical" evidence="5">
    <location>
        <begin position="137"/>
        <end position="164"/>
    </location>
</feature>
<dbReference type="GO" id="GO:0006596">
    <property type="term" value="P:polyamine biosynthetic process"/>
    <property type="evidence" value="ECO:0007669"/>
    <property type="project" value="UniProtKB-UniRule"/>
</dbReference>
<comment type="similarity">
    <text evidence="1">Belongs to the spermidine/spermine synthase family.</text>
</comment>
<name>A0A537LI25_9BACT</name>
<organism evidence="7 8">
    <name type="scientific">Candidatus Segetimicrobium genomatis</name>
    <dbReference type="NCBI Taxonomy" id="2569760"/>
    <lineage>
        <taxon>Bacteria</taxon>
        <taxon>Bacillati</taxon>
        <taxon>Candidatus Sysuimicrobiota</taxon>
        <taxon>Candidatus Sysuimicrobiia</taxon>
        <taxon>Candidatus Sysuimicrobiales</taxon>
        <taxon>Candidatus Segetimicrobiaceae</taxon>
        <taxon>Candidatus Segetimicrobium</taxon>
    </lineage>
</organism>
<feature type="active site" description="Proton acceptor" evidence="4">
    <location>
        <position position="354"/>
    </location>
</feature>
<dbReference type="SUPFAM" id="SSF53335">
    <property type="entry name" value="S-adenosyl-L-methionine-dependent methyltransferases"/>
    <property type="match status" value="1"/>
</dbReference>
<keyword evidence="3 4" id="KW-0620">Polyamine biosynthesis</keyword>
<evidence type="ECO:0000259" key="6">
    <source>
        <dbReference type="PROSITE" id="PS51006"/>
    </source>
</evidence>
<dbReference type="InterPro" id="IPR030374">
    <property type="entry name" value="PABS"/>
</dbReference>
<feature type="transmembrane region" description="Helical" evidence="5">
    <location>
        <begin position="192"/>
        <end position="211"/>
    </location>
</feature>
<dbReference type="CDD" id="cd02440">
    <property type="entry name" value="AdoMet_MTases"/>
    <property type="match status" value="1"/>
</dbReference>
<dbReference type="PANTHER" id="PTHR43317">
    <property type="entry name" value="THERMOSPERMINE SYNTHASE ACAULIS5"/>
    <property type="match status" value="1"/>
</dbReference>
<keyword evidence="5" id="KW-1133">Transmembrane helix</keyword>
<dbReference type="NCBIfam" id="NF037959">
    <property type="entry name" value="MFS_SpdSyn"/>
    <property type="match status" value="1"/>
</dbReference>